<dbReference type="InterPro" id="IPR036047">
    <property type="entry name" value="F-box-like_dom_sf"/>
</dbReference>
<dbReference type="RefSeq" id="XP_022765975.1">
    <property type="nucleotide sequence ID" value="XM_022910240.1"/>
</dbReference>
<feature type="region of interest" description="Disordered" evidence="1">
    <location>
        <begin position="1"/>
        <end position="26"/>
    </location>
</feature>
<dbReference type="InterPro" id="IPR013187">
    <property type="entry name" value="F-box-assoc_dom_typ3"/>
</dbReference>
<sequence length="340" mass="38026">MNRTIDNARVCGRTPKPPMAHPKDQSLTHISSFKALELSEEVKLGHGKEKLKHKQRQKSGGGEVPKEVSEDVLTRLPVRSLFECLPVCKRWDSILEDPSHVDKHFSCSLARPDSSRMLVSFSNLDGSKNYFFSVGLYGGSGVHHLTLPGCNKGPNKPCHCHVTESVKGQFCFFNGCSLFVCNPATRSVQPIPKSLEFTRGYESVDTVFYKSYSAYGFGFDPSTNVFKVLHIMGTQQTGMKFYDLECEIYTCVSINGFIYWLGMSAPGVESLVRFDVGNYCPNDNSASAVELWRLDDDERSKYSWIKESFEVPRSHKRLKLPVPLGNICSSDLLLVADTPS</sequence>
<dbReference type="InterPro" id="IPR050796">
    <property type="entry name" value="SCF_F-box_component"/>
</dbReference>
<dbReference type="Pfam" id="PF12937">
    <property type="entry name" value="F-box-like"/>
    <property type="match status" value="1"/>
</dbReference>
<evidence type="ECO:0000259" key="2">
    <source>
        <dbReference type="PROSITE" id="PS50181"/>
    </source>
</evidence>
<reference evidence="4" key="1">
    <citation type="submission" date="2025-08" db="UniProtKB">
        <authorList>
            <consortium name="RefSeq"/>
        </authorList>
    </citation>
    <scope>IDENTIFICATION</scope>
    <source>
        <tissue evidence="4">Fruit stalk</tissue>
    </source>
</reference>
<evidence type="ECO:0000313" key="3">
    <source>
        <dbReference type="Proteomes" id="UP000515121"/>
    </source>
</evidence>
<dbReference type="Gene3D" id="1.20.1280.50">
    <property type="match status" value="1"/>
</dbReference>
<evidence type="ECO:0000256" key="1">
    <source>
        <dbReference type="SAM" id="MobiDB-lite"/>
    </source>
</evidence>
<protein>
    <submittedName>
        <fullName evidence="4">F-box/kelch-repeat protein At3g17570</fullName>
    </submittedName>
</protein>
<feature type="domain" description="F-box" evidence="2">
    <location>
        <begin position="58"/>
        <end position="108"/>
    </location>
</feature>
<dbReference type="Pfam" id="PF08268">
    <property type="entry name" value="FBA_3"/>
    <property type="match status" value="1"/>
</dbReference>
<dbReference type="Proteomes" id="UP000515121">
    <property type="component" value="Unplaced"/>
</dbReference>
<keyword evidence="3" id="KW-1185">Reference proteome</keyword>
<proteinExistence type="predicted"/>
<feature type="region of interest" description="Disordered" evidence="1">
    <location>
        <begin position="44"/>
        <end position="69"/>
    </location>
</feature>
<dbReference type="PANTHER" id="PTHR31672:SF13">
    <property type="entry name" value="F-BOX PROTEIN CPR30-LIKE"/>
    <property type="match status" value="1"/>
</dbReference>
<dbReference type="InterPro" id="IPR001810">
    <property type="entry name" value="F-box_dom"/>
</dbReference>
<dbReference type="KEGG" id="dzi:111310860"/>
<dbReference type="PROSITE" id="PS50181">
    <property type="entry name" value="FBOX"/>
    <property type="match status" value="1"/>
</dbReference>
<dbReference type="PANTHER" id="PTHR31672">
    <property type="entry name" value="BNACNNG10540D PROTEIN"/>
    <property type="match status" value="1"/>
</dbReference>
<dbReference type="SUPFAM" id="SSF81383">
    <property type="entry name" value="F-box domain"/>
    <property type="match status" value="1"/>
</dbReference>
<gene>
    <name evidence="4" type="primary">LOC111310860</name>
</gene>
<accession>A0A6P6AME0</accession>
<organism evidence="3 4">
    <name type="scientific">Durio zibethinus</name>
    <name type="common">Durian</name>
    <dbReference type="NCBI Taxonomy" id="66656"/>
    <lineage>
        <taxon>Eukaryota</taxon>
        <taxon>Viridiplantae</taxon>
        <taxon>Streptophyta</taxon>
        <taxon>Embryophyta</taxon>
        <taxon>Tracheophyta</taxon>
        <taxon>Spermatophyta</taxon>
        <taxon>Magnoliopsida</taxon>
        <taxon>eudicotyledons</taxon>
        <taxon>Gunneridae</taxon>
        <taxon>Pentapetalae</taxon>
        <taxon>rosids</taxon>
        <taxon>malvids</taxon>
        <taxon>Malvales</taxon>
        <taxon>Malvaceae</taxon>
        <taxon>Helicteroideae</taxon>
        <taxon>Durio</taxon>
    </lineage>
</organism>
<dbReference type="AlphaFoldDB" id="A0A6P6AME0"/>
<dbReference type="OrthoDB" id="1576694at2759"/>
<evidence type="ECO:0000313" key="4">
    <source>
        <dbReference type="RefSeq" id="XP_022765975.1"/>
    </source>
</evidence>
<name>A0A6P6AME0_DURZI</name>
<dbReference type="GeneID" id="111310860"/>